<evidence type="ECO:0000313" key="1">
    <source>
        <dbReference type="EMBL" id="ORY06663.1"/>
    </source>
</evidence>
<keyword evidence="2" id="KW-1185">Reference proteome</keyword>
<protein>
    <submittedName>
        <fullName evidence="1">Uncharacterized protein</fullName>
    </submittedName>
</protein>
<accession>A0A1Y1Z8S9</accession>
<comment type="caution">
    <text evidence="1">The sequence shown here is derived from an EMBL/GenBank/DDBJ whole genome shotgun (WGS) entry which is preliminary data.</text>
</comment>
<dbReference type="EMBL" id="MCFA01000115">
    <property type="protein sequence ID" value="ORY06663.1"/>
    <property type="molecule type" value="Genomic_DNA"/>
</dbReference>
<gene>
    <name evidence="1" type="ORF">BCR34DRAFT_32277</name>
</gene>
<evidence type="ECO:0000313" key="2">
    <source>
        <dbReference type="Proteomes" id="UP000193144"/>
    </source>
</evidence>
<dbReference type="Proteomes" id="UP000193144">
    <property type="component" value="Unassembled WGS sequence"/>
</dbReference>
<reference evidence="1 2" key="1">
    <citation type="submission" date="2016-07" db="EMBL/GenBank/DDBJ databases">
        <title>Pervasive Adenine N6-methylation of Active Genes in Fungi.</title>
        <authorList>
            <consortium name="DOE Joint Genome Institute"/>
            <person name="Mondo S.J."/>
            <person name="Dannebaum R.O."/>
            <person name="Kuo R.C."/>
            <person name="Labutti K."/>
            <person name="Haridas S."/>
            <person name="Kuo A."/>
            <person name="Salamov A."/>
            <person name="Ahrendt S.R."/>
            <person name="Lipzen A."/>
            <person name="Sullivan W."/>
            <person name="Andreopoulos W.B."/>
            <person name="Clum A."/>
            <person name="Lindquist E."/>
            <person name="Daum C."/>
            <person name="Ramamoorthy G.K."/>
            <person name="Gryganskyi A."/>
            <person name="Culley D."/>
            <person name="Magnuson J.K."/>
            <person name="James T.Y."/>
            <person name="O'Malley M.A."/>
            <person name="Stajich J.E."/>
            <person name="Spatafora J.W."/>
            <person name="Visel A."/>
            <person name="Grigoriev I.V."/>
        </authorList>
    </citation>
    <scope>NUCLEOTIDE SEQUENCE [LARGE SCALE GENOMIC DNA]</scope>
    <source>
        <strain evidence="1 2">CBS 115471</strain>
    </source>
</reference>
<organism evidence="1 2">
    <name type="scientific">Clohesyomyces aquaticus</name>
    <dbReference type="NCBI Taxonomy" id="1231657"/>
    <lineage>
        <taxon>Eukaryota</taxon>
        <taxon>Fungi</taxon>
        <taxon>Dikarya</taxon>
        <taxon>Ascomycota</taxon>
        <taxon>Pezizomycotina</taxon>
        <taxon>Dothideomycetes</taxon>
        <taxon>Pleosporomycetidae</taxon>
        <taxon>Pleosporales</taxon>
        <taxon>Lindgomycetaceae</taxon>
        <taxon>Clohesyomyces</taxon>
    </lineage>
</organism>
<dbReference type="AlphaFoldDB" id="A0A1Y1Z8S9"/>
<proteinExistence type="predicted"/>
<sequence>MPKICVLVPASINVLEAASRVRGEESFGEDVHSSQVPCPTRISTNLAKIAIQLIHTVPARCAQPAFLNTFARRPVALKFLCSLLPVSRKHRPHLDIAFSPPNISASFLPRTCRCLYRRSFSLDFLVPVGNKAALRYYSADWHIALILHPSPTLFLPRSILATCVDPRIP</sequence>
<name>A0A1Y1Z8S9_9PLEO</name>